<dbReference type="SUPFAM" id="SSF53756">
    <property type="entry name" value="UDP-Glycosyltransferase/glycogen phosphorylase"/>
    <property type="match status" value="1"/>
</dbReference>
<keyword evidence="2 4" id="KW-0808">Transferase</keyword>
<name>A0A100JXZ1_STRSC</name>
<dbReference type="AlphaFoldDB" id="A0A100JXZ1"/>
<reference evidence="4 5" key="2">
    <citation type="journal article" date="2016" name="Genome Announc.">
        <title>Draft Genome Sequences of Streptomyces scabiei S58, Streptomyces turgidiscabies T45, and Streptomyces acidiscabies a10, the Pathogens of Potato Common Scab, Isolated in Japan.</title>
        <authorList>
            <person name="Tomihama T."/>
            <person name="Nishi Y."/>
            <person name="Sakai M."/>
            <person name="Ikenaga M."/>
            <person name="Okubo T."/>
            <person name="Ikeda S."/>
        </authorList>
    </citation>
    <scope>NUCLEOTIDE SEQUENCE [LARGE SCALE GENOMIC DNA]</scope>
    <source>
        <strain evidence="4 5">S58</strain>
    </source>
</reference>
<feature type="domain" description="Glycosyl transferase family 1" evidence="3">
    <location>
        <begin position="1"/>
        <end position="65"/>
    </location>
</feature>
<dbReference type="PANTHER" id="PTHR12526">
    <property type="entry name" value="GLYCOSYLTRANSFERASE"/>
    <property type="match status" value="1"/>
</dbReference>
<keyword evidence="4" id="KW-0328">Glycosyltransferase</keyword>
<dbReference type="Gene3D" id="3.40.50.2000">
    <property type="entry name" value="Glycogen Phosphorylase B"/>
    <property type="match status" value="2"/>
</dbReference>
<dbReference type="EMBL" id="BCMM01000065">
    <property type="protein sequence ID" value="GAQ67741.1"/>
    <property type="molecule type" value="Genomic_DNA"/>
</dbReference>
<evidence type="ECO:0000256" key="2">
    <source>
        <dbReference type="ARBA" id="ARBA00022679"/>
    </source>
</evidence>
<dbReference type="GO" id="GO:0016757">
    <property type="term" value="F:glycosyltransferase activity"/>
    <property type="evidence" value="ECO:0007669"/>
    <property type="project" value="UniProtKB-KW"/>
</dbReference>
<proteinExistence type="predicted"/>
<sequence>MTIVEAMRCGLPVVSTDCPHGPGEIIRHGFDGLLVPRDSTRGVADALVSLMQDDGRRAEMGRAARAGAAQRFAPDDIADRYERLFSTLVQERAGRAAPAPPGLADWRDRATALTATAGILARAAVRRARRKLGRVG</sequence>
<accession>A0A100JXZ1</accession>
<dbReference type="Proteomes" id="UP000067448">
    <property type="component" value="Unassembled WGS sequence"/>
</dbReference>
<evidence type="ECO:0000259" key="3">
    <source>
        <dbReference type="Pfam" id="PF00534"/>
    </source>
</evidence>
<evidence type="ECO:0000313" key="4">
    <source>
        <dbReference type="EMBL" id="GAQ67741.1"/>
    </source>
</evidence>
<reference evidence="5" key="3">
    <citation type="submission" date="2016-02" db="EMBL/GenBank/DDBJ databases">
        <title>Draft genome of pathogenic Streptomyces sp. in Japan.</title>
        <authorList>
            <person name="Tomihama T."/>
            <person name="Ikenaga M."/>
            <person name="Sakai M."/>
            <person name="Okubo T."/>
            <person name="Ikeda S."/>
        </authorList>
    </citation>
    <scope>NUCLEOTIDE SEQUENCE [LARGE SCALE GENOMIC DNA]</scope>
    <source>
        <strain evidence="5">S58</strain>
    </source>
</reference>
<dbReference type="Pfam" id="PF00534">
    <property type="entry name" value="Glycos_transf_1"/>
    <property type="match status" value="1"/>
</dbReference>
<comment type="caution">
    <text evidence="4">The sequence shown here is derived from an EMBL/GenBank/DDBJ whole genome shotgun (WGS) entry which is preliminary data.</text>
</comment>
<protein>
    <recommendedName>
        <fullName evidence="1">D-inositol 3-phosphate glycosyltransferase</fullName>
    </recommendedName>
</protein>
<reference evidence="5" key="1">
    <citation type="submission" date="2015-11" db="EMBL/GenBank/DDBJ databases">
        <authorList>
            <consortium name="Cross-ministerial Strategic Innovation Promotion Program (SIP) consortium"/>
            <person name="Tomihama T."/>
            <person name="Ikenaga M."/>
            <person name="Sakai M."/>
            <person name="Okubo T."/>
            <person name="Ikeda S."/>
        </authorList>
    </citation>
    <scope>NUCLEOTIDE SEQUENCE [LARGE SCALE GENOMIC DNA]</scope>
    <source>
        <strain evidence="5">S58</strain>
    </source>
</reference>
<evidence type="ECO:0000313" key="5">
    <source>
        <dbReference type="Proteomes" id="UP000067448"/>
    </source>
</evidence>
<evidence type="ECO:0000256" key="1">
    <source>
        <dbReference type="ARBA" id="ARBA00021292"/>
    </source>
</evidence>
<dbReference type="InterPro" id="IPR001296">
    <property type="entry name" value="Glyco_trans_1"/>
</dbReference>
<organism evidence="4 5">
    <name type="scientific">Streptomyces scabiei</name>
    <dbReference type="NCBI Taxonomy" id="1930"/>
    <lineage>
        <taxon>Bacteria</taxon>
        <taxon>Bacillati</taxon>
        <taxon>Actinomycetota</taxon>
        <taxon>Actinomycetes</taxon>
        <taxon>Kitasatosporales</taxon>
        <taxon>Streptomycetaceae</taxon>
        <taxon>Streptomyces</taxon>
    </lineage>
</organism>
<gene>
    <name evidence="4" type="primary">pglA</name>
    <name evidence="4" type="ORF">SsS58_08197</name>
</gene>
<dbReference type="PANTHER" id="PTHR12526:SF627">
    <property type="entry name" value="D-RHAMNOSYLTRANSFERASE WBPZ"/>
    <property type="match status" value="1"/>
</dbReference>